<sequence>MKISRLMKETKQQTTTTMPKKRMDPMVTRQPSNCKVQEKVPSHRRPYWDGMSNSVGLEPTKKPGEPSYLLWRGETAVRHCLLPLQEVIVAEATQRDRGTLVDSGAHPHLNGMAIPPLSSKEIPRVRTATDLWLLHP</sequence>
<evidence type="ECO:0000313" key="3">
    <source>
        <dbReference type="Proteomes" id="UP001372834"/>
    </source>
</evidence>
<feature type="compositionally biased region" description="Basic and acidic residues" evidence="1">
    <location>
        <begin position="1"/>
        <end position="11"/>
    </location>
</feature>
<proteinExistence type="predicted"/>
<dbReference type="EMBL" id="JAWJWE010000047">
    <property type="protein sequence ID" value="KAK6616837.1"/>
    <property type="molecule type" value="Genomic_DNA"/>
</dbReference>
<evidence type="ECO:0000256" key="1">
    <source>
        <dbReference type="SAM" id="MobiDB-lite"/>
    </source>
</evidence>
<gene>
    <name evidence="2" type="ORF">RUM43_014978</name>
</gene>
<dbReference type="AlphaFoldDB" id="A0AAN8S6B4"/>
<organism evidence="2 3">
    <name type="scientific">Polyplax serrata</name>
    <name type="common">Common mouse louse</name>
    <dbReference type="NCBI Taxonomy" id="468196"/>
    <lineage>
        <taxon>Eukaryota</taxon>
        <taxon>Metazoa</taxon>
        <taxon>Ecdysozoa</taxon>
        <taxon>Arthropoda</taxon>
        <taxon>Hexapoda</taxon>
        <taxon>Insecta</taxon>
        <taxon>Pterygota</taxon>
        <taxon>Neoptera</taxon>
        <taxon>Paraneoptera</taxon>
        <taxon>Psocodea</taxon>
        <taxon>Troctomorpha</taxon>
        <taxon>Phthiraptera</taxon>
        <taxon>Anoplura</taxon>
        <taxon>Polyplacidae</taxon>
        <taxon>Polyplax</taxon>
    </lineage>
</organism>
<dbReference type="Proteomes" id="UP001372834">
    <property type="component" value="Unassembled WGS sequence"/>
</dbReference>
<reference evidence="2 3" key="1">
    <citation type="submission" date="2023-10" db="EMBL/GenBank/DDBJ databases">
        <title>Genomes of two closely related lineages of the louse Polyplax serrata with different host specificities.</title>
        <authorList>
            <person name="Martinu J."/>
            <person name="Tarabai H."/>
            <person name="Stefka J."/>
            <person name="Hypsa V."/>
        </authorList>
    </citation>
    <scope>NUCLEOTIDE SEQUENCE [LARGE SCALE GENOMIC DNA]</scope>
    <source>
        <strain evidence="2">HR10_N</strain>
    </source>
</reference>
<protein>
    <submittedName>
        <fullName evidence="2">Uncharacterized protein</fullName>
    </submittedName>
</protein>
<name>A0AAN8S6B4_POLSC</name>
<feature type="region of interest" description="Disordered" evidence="1">
    <location>
        <begin position="1"/>
        <end position="62"/>
    </location>
</feature>
<accession>A0AAN8S6B4</accession>
<evidence type="ECO:0000313" key="2">
    <source>
        <dbReference type="EMBL" id="KAK6616837.1"/>
    </source>
</evidence>
<comment type="caution">
    <text evidence="2">The sequence shown here is derived from an EMBL/GenBank/DDBJ whole genome shotgun (WGS) entry which is preliminary data.</text>
</comment>